<evidence type="ECO:0000313" key="2">
    <source>
        <dbReference type="EMBL" id="NJP53226.1"/>
    </source>
</evidence>
<dbReference type="Proteomes" id="UP000730591">
    <property type="component" value="Unassembled WGS sequence"/>
</dbReference>
<dbReference type="Pfam" id="PF17196">
    <property type="entry name" value="DUF5133"/>
    <property type="match status" value="1"/>
</dbReference>
<dbReference type="EMBL" id="JAATEM010000035">
    <property type="protein sequence ID" value="NJP53226.1"/>
    <property type="molecule type" value="Genomic_DNA"/>
</dbReference>
<dbReference type="RefSeq" id="WP_167998063.1">
    <property type="nucleotide sequence ID" value="NZ_JAATEM010000035.1"/>
</dbReference>
<sequence length="94" mass="9674">MLKPDPAVLRRLVDDYEQLPQEGTPQASGALARDLAYTLCVITGNRDVRQALATAHRWLAAAPPAATPGPLATATPSAHLPGPATAAPGPLTTT</sequence>
<name>A0ABX1ACR5_9ACTN</name>
<accession>A0ABX1ACR5</accession>
<evidence type="ECO:0000256" key="1">
    <source>
        <dbReference type="SAM" id="MobiDB-lite"/>
    </source>
</evidence>
<gene>
    <name evidence="2" type="ORF">HCJ93_24945</name>
</gene>
<dbReference type="InterPro" id="IPR033457">
    <property type="entry name" value="DUF5133"/>
</dbReference>
<protein>
    <submittedName>
        <fullName evidence="2">DUF5133 domain-containing protein</fullName>
    </submittedName>
</protein>
<organism evidence="2 3">
    <name type="scientific">Streptomyces composti</name>
    <dbReference type="NCBI Taxonomy" id="2720025"/>
    <lineage>
        <taxon>Bacteria</taxon>
        <taxon>Bacillati</taxon>
        <taxon>Actinomycetota</taxon>
        <taxon>Actinomycetes</taxon>
        <taxon>Kitasatosporales</taxon>
        <taxon>Streptomycetaceae</taxon>
        <taxon>Streptomyces</taxon>
    </lineage>
</organism>
<feature type="region of interest" description="Disordered" evidence="1">
    <location>
        <begin position="65"/>
        <end position="94"/>
    </location>
</feature>
<comment type="caution">
    <text evidence="2">The sequence shown here is derived from an EMBL/GenBank/DDBJ whole genome shotgun (WGS) entry which is preliminary data.</text>
</comment>
<proteinExistence type="predicted"/>
<reference evidence="2 3" key="1">
    <citation type="submission" date="2020-03" db="EMBL/GenBank/DDBJ databases">
        <title>WGS of actinomycetes isolated from Thailand.</title>
        <authorList>
            <person name="Thawai C."/>
        </authorList>
    </citation>
    <scope>NUCLEOTIDE SEQUENCE [LARGE SCALE GENOMIC DNA]</scope>
    <source>
        <strain evidence="2 3">SBST2-5</strain>
    </source>
</reference>
<evidence type="ECO:0000313" key="3">
    <source>
        <dbReference type="Proteomes" id="UP000730591"/>
    </source>
</evidence>
<keyword evidence="3" id="KW-1185">Reference proteome</keyword>